<reference evidence="2" key="2">
    <citation type="submission" date="2023-06" db="EMBL/GenBank/DDBJ databases">
        <authorList>
            <person name="Lucena T."/>
            <person name="Sun Q."/>
        </authorList>
    </citation>
    <scope>NUCLEOTIDE SEQUENCE</scope>
    <source>
        <strain evidence="2">CECT 7703</strain>
    </source>
</reference>
<evidence type="ECO:0000313" key="3">
    <source>
        <dbReference type="Proteomes" id="UP001180081"/>
    </source>
</evidence>
<evidence type="ECO:0000256" key="1">
    <source>
        <dbReference type="ARBA" id="ARBA00023002"/>
    </source>
</evidence>
<gene>
    <name evidence="2" type="ORF">QWZ03_10065</name>
</gene>
<keyword evidence="3" id="KW-1185">Reference proteome</keyword>
<keyword evidence="1" id="KW-0560">Oxidoreductase</keyword>
<protein>
    <submittedName>
        <fullName evidence="2">NAD(P)-binding domain-containing protein</fullName>
    </submittedName>
</protein>
<dbReference type="InterPro" id="IPR036188">
    <property type="entry name" value="FAD/NAD-bd_sf"/>
</dbReference>
<dbReference type="PANTHER" id="PTHR43539">
    <property type="entry name" value="FLAVIN-BINDING MONOOXYGENASE-LIKE PROTEIN (AFU_ORTHOLOGUE AFUA_4G09220)"/>
    <property type="match status" value="1"/>
</dbReference>
<proteinExistence type="predicted"/>
<dbReference type="PANTHER" id="PTHR43539:SF78">
    <property type="entry name" value="FLAVIN-CONTAINING MONOOXYGENASE"/>
    <property type="match status" value="1"/>
</dbReference>
<evidence type="ECO:0000313" key="2">
    <source>
        <dbReference type="EMBL" id="MDN3577110.1"/>
    </source>
</evidence>
<dbReference type="SUPFAM" id="SSF51905">
    <property type="entry name" value="FAD/NAD(P)-binding domain"/>
    <property type="match status" value="1"/>
</dbReference>
<sequence length="486" mass="50677">MTSPLIQQYGVAILGAGPVGLAAAAHMLARGIRPTVFDAAESVGSSMLAVAHVPLFSPWRYNIDHAARSLLERGGWPAPDLDALPTAGELHQLYLQPLGRALREQIQLNSRVLAVSRLGMDKIKTAGRDQAPFLLQIERDGGVSEHLAGAVLDATGTWAMPNPLGANGLPATGETAHAVRIRYGIPDVLGKDRARYAGKCVLVVGAGHSAAQALLALADLGQQDERTRVHWAVRGNNLRRVFGGGEADQLQARGELGQRLQRLIEQGRLTVHTEFRIASMQAGLTGLTVRAHTPQGLTELTGVDEVICATGSRPDLALTRELRVRLDAWLESTEALAPLIDPNEHSCGTVRPHGHRELAHPEPGFYVVGAKSYGRAPTFLMATGYEQVRSVAAALAGDLAAADDVRLDLPETGVCSAGLPGTAGQDACCVAMPAAARVASTCCGGAAPVSIDACCAQDAAAKQTGKAGCGCGVPADKAGRAVTGCC</sequence>
<dbReference type="Proteomes" id="UP001180081">
    <property type="component" value="Unassembled WGS sequence"/>
</dbReference>
<dbReference type="PRINTS" id="PR00368">
    <property type="entry name" value="FADPNR"/>
</dbReference>
<organism evidence="2 3">
    <name type="scientific">Chitinimonas viridis</name>
    <dbReference type="NCBI Taxonomy" id="664880"/>
    <lineage>
        <taxon>Bacteria</taxon>
        <taxon>Pseudomonadati</taxon>
        <taxon>Pseudomonadota</taxon>
        <taxon>Betaproteobacteria</taxon>
        <taxon>Neisseriales</taxon>
        <taxon>Chitinibacteraceae</taxon>
        <taxon>Chitinimonas</taxon>
    </lineage>
</organism>
<reference evidence="2" key="1">
    <citation type="journal article" date="2014" name="Int. J. Syst. Evol. Microbiol.">
        <title>Complete genome of a new Firmicutes species belonging to the dominant human colonic microbiota ('Ruminococcus bicirculans') reveals two chromosomes and a selective capacity to utilize plant glucans.</title>
        <authorList>
            <consortium name="NISC Comparative Sequencing Program"/>
            <person name="Wegmann U."/>
            <person name="Louis P."/>
            <person name="Goesmann A."/>
            <person name="Henrissat B."/>
            <person name="Duncan S.H."/>
            <person name="Flint H.J."/>
        </authorList>
    </citation>
    <scope>NUCLEOTIDE SEQUENCE</scope>
    <source>
        <strain evidence="2">CECT 7703</strain>
    </source>
</reference>
<dbReference type="Pfam" id="PF13738">
    <property type="entry name" value="Pyr_redox_3"/>
    <property type="match status" value="1"/>
</dbReference>
<dbReference type="Gene3D" id="3.50.50.60">
    <property type="entry name" value="FAD/NAD(P)-binding domain"/>
    <property type="match status" value="1"/>
</dbReference>
<dbReference type="EMBL" id="JAUFPU010000008">
    <property type="protein sequence ID" value="MDN3577110.1"/>
    <property type="molecule type" value="Genomic_DNA"/>
</dbReference>
<name>A0ABT8B534_9NEIS</name>
<dbReference type="PRINTS" id="PR00411">
    <property type="entry name" value="PNDRDTASEI"/>
</dbReference>
<dbReference type="InterPro" id="IPR050982">
    <property type="entry name" value="Auxin_biosynth/cation_transpt"/>
</dbReference>
<dbReference type="RefSeq" id="WP_290332582.1">
    <property type="nucleotide sequence ID" value="NZ_JAUFPU010000008.1"/>
</dbReference>
<accession>A0ABT8B534</accession>
<comment type="caution">
    <text evidence="2">The sequence shown here is derived from an EMBL/GenBank/DDBJ whole genome shotgun (WGS) entry which is preliminary data.</text>
</comment>